<dbReference type="Proteomes" id="UP000614811">
    <property type="component" value="Unassembled WGS sequence"/>
</dbReference>
<evidence type="ECO:0000259" key="1">
    <source>
        <dbReference type="Pfam" id="PF00308"/>
    </source>
</evidence>
<reference evidence="3" key="1">
    <citation type="journal article" date="2014" name="Int. J. Syst. Evol. Microbiol.">
        <title>Complete genome sequence of Corynebacterium casei LMG S-19264T (=DSM 44701T), isolated from a smear-ripened cheese.</title>
        <authorList>
            <consortium name="US DOE Joint Genome Institute (JGI-PGF)"/>
            <person name="Walter F."/>
            <person name="Albersmeier A."/>
            <person name="Kalinowski J."/>
            <person name="Ruckert C."/>
        </authorList>
    </citation>
    <scope>NUCLEOTIDE SEQUENCE</scope>
    <source>
        <strain evidence="3">KCTC 12711</strain>
    </source>
</reference>
<evidence type="ECO:0000313" key="3">
    <source>
        <dbReference type="EMBL" id="GGZ98903.1"/>
    </source>
</evidence>
<feature type="domain" description="Hda lid" evidence="2">
    <location>
        <begin position="169"/>
        <end position="233"/>
    </location>
</feature>
<feature type="domain" description="Chromosomal replication initiator protein DnaA ATPAse" evidence="1">
    <location>
        <begin position="19"/>
        <end position="161"/>
    </location>
</feature>
<comment type="caution">
    <text evidence="3">The sequence shown here is derived from an EMBL/GenBank/DDBJ whole genome shotgun (WGS) entry which is preliminary data.</text>
</comment>
<dbReference type="EMBL" id="BMXA01000001">
    <property type="protein sequence ID" value="GGZ98903.1"/>
    <property type="molecule type" value="Genomic_DNA"/>
</dbReference>
<dbReference type="RefSeq" id="WP_189398362.1">
    <property type="nucleotide sequence ID" value="NZ_BMXA01000001.1"/>
</dbReference>
<proteinExistence type="predicted"/>
<dbReference type="InterPro" id="IPR027417">
    <property type="entry name" value="P-loop_NTPase"/>
</dbReference>
<gene>
    <name evidence="3" type="primary">hda</name>
    <name evidence="3" type="ORF">GCM10008090_04320</name>
</gene>
<dbReference type="SUPFAM" id="SSF52540">
    <property type="entry name" value="P-loop containing nucleoside triphosphate hydrolases"/>
    <property type="match status" value="1"/>
</dbReference>
<dbReference type="GO" id="GO:0032297">
    <property type="term" value="P:negative regulation of DNA-templated DNA replication initiation"/>
    <property type="evidence" value="ECO:0007669"/>
    <property type="project" value="InterPro"/>
</dbReference>
<sequence>MVSTETASGQLALAIAAQDKASFDNFWTGSNTELVKALQAMTGVEGARVTYLYGPPGAGKSHLLFATLRMAERGKQPGSFQPLSNPHVSAEMLEMVDPAQLVCLDDVHLWSGDAVKERALFALFERIKHAGGRLLVTAAQPPEKSGFGLRDLVSRLSSGLIYPLHELNDTQMLAALSLRAEQRGLSVTTDVFKYLLSRMSRDTTAIFGVLDDIDRASLAEQRRVTIPFIQQLLKRAEDEPN</sequence>
<evidence type="ECO:0000313" key="4">
    <source>
        <dbReference type="Proteomes" id="UP000614811"/>
    </source>
</evidence>
<dbReference type="Gene3D" id="1.10.8.60">
    <property type="match status" value="1"/>
</dbReference>
<dbReference type="PANTHER" id="PTHR30050">
    <property type="entry name" value="CHROMOSOMAL REPLICATION INITIATOR PROTEIN DNAA"/>
    <property type="match status" value="1"/>
</dbReference>
<dbReference type="PANTHER" id="PTHR30050:SF5">
    <property type="entry name" value="DNAA REGULATORY INACTIVATOR HDA"/>
    <property type="match status" value="1"/>
</dbReference>
<dbReference type="AlphaFoldDB" id="A0A918RJ05"/>
<accession>A0A918RJ05</accession>
<dbReference type="InterPro" id="IPR013317">
    <property type="entry name" value="DnaA_dom"/>
</dbReference>
<dbReference type="NCBIfam" id="TIGR03420">
    <property type="entry name" value="DnaA_homol_Hda"/>
    <property type="match status" value="1"/>
</dbReference>
<organism evidence="3 4">
    <name type="scientific">Arenicella chitinivorans</name>
    <dbReference type="NCBI Taxonomy" id="1329800"/>
    <lineage>
        <taxon>Bacteria</taxon>
        <taxon>Pseudomonadati</taxon>
        <taxon>Pseudomonadota</taxon>
        <taxon>Gammaproteobacteria</taxon>
        <taxon>Arenicellales</taxon>
        <taxon>Arenicellaceae</taxon>
        <taxon>Arenicella</taxon>
    </lineage>
</organism>
<reference evidence="3" key="2">
    <citation type="submission" date="2020-09" db="EMBL/GenBank/DDBJ databases">
        <authorList>
            <person name="Sun Q."/>
            <person name="Kim S."/>
        </authorList>
    </citation>
    <scope>NUCLEOTIDE SEQUENCE</scope>
    <source>
        <strain evidence="3">KCTC 12711</strain>
    </source>
</reference>
<dbReference type="GO" id="GO:0006270">
    <property type="term" value="P:DNA replication initiation"/>
    <property type="evidence" value="ECO:0007669"/>
    <property type="project" value="TreeGrafter"/>
</dbReference>
<name>A0A918RJ05_9GAMM</name>
<protein>
    <submittedName>
        <fullName evidence="3">DnaA regulatory inactivator Hda</fullName>
    </submittedName>
</protein>
<dbReference type="InterPro" id="IPR055199">
    <property type="entry name" value="Hda_lid"/>
</dbReference>
<evidence type="ECO:0000259" key="2">
    <source>
        <dbReference type="Pfam" id="PF22688"/>
    </source>
</evidence>
<dbReference type="Pfam" id="PF00308">
    <property type="entry name" value="Bac_DnaA"/>
    <property type="match status" value="1"/>
</dbReference>
<dbReference type="Pfam" id="PF22688">
    <property type="entry name" value="Hda_lid"/>
    <property type="match status" value="1"/>
</dbReference>
<dbReference type="InterPro" id="IPR017788">
    <property type="entry name" value="Hda"/>
</dbReference>
<keyword evidence="4" id="KW-1185">Reference proteome</keyword>
<dbReference type="Gene3D" id="3.40.50.300">
    <property type="entry name" value="P-loop containing nucleotide triphosphate hydrolases"/>
    <property type="match status" value="1"/>
</dbReference>